<evidence type="ECO:0000313" key="3">
    <source>
        <dbReference type="Proteomes" id="UP000199024"/>
    </source>
</evidence>
<dbReference type="SUPFAM" id="SSF159501">
    <property type="entry name" value="EreA/ChaN-like"/>
    <property type="match status" value="1"/>
</dbReference>
<feature type="signal peptide" evidence="1">
    <location>
        <begin position="1"/>
        <end position="23"/>
    </location>
</feature>
<sequence length="416" mass="45566">MIMKTFALLFCTPVLVFSAVAQAPAKPKPTFEEALLAARTPLTIVDGKLAGPGADLLAQAVASSRFVLLGEDHITREIPVFAAALCDLMHPDAYVVEAGPYATQYVDGLLRAPDRAARMAEHVQRYPEDMAFLNIRQENEMAAHCAAANPGLHLWGVDQEFLGAAEFLLHAMAETQNGPRATAAIAEARTAAHAAEVLALATGDPMKTWLLAAKPSEISVLQDAVNADGTAVTSDLLKELVASRAIYLRGDSEANHQRALLMKQHFLSRYRPLKAANPNARVLFKFGDVHLEKGYNALNQRDLGNLVAEMADAEQTQSLHLFLYGAKGMHSLFGGYGKPMKQEAFVLNDTPDDWTNVAVAGLYPQQPGAKGTVYTIYDLRKLRFKRLDLPQRWRQLVFSYDLFVLAPETTAAEKIR</sequence>
<dbReference type="STRING" id="474950.SAMN05421771_1203"/>
<evidence type="ECO:0008006" key="4">
    <source>
        <dbReference type="Google" id="ProtNLM"/>
    </source>
</evidence>
<reference evidence="2 3" key="1">
    <citation type="submission" date="2016-10" db="EMBL/GenBank/DDBJ databases">
        <authorList>
            <person name="de Groot N.N."/>
        </authorList>
    </citation>
    <scope>NUCLEOTIDE SEQUENCE [LARGE SCALE GENOMIC DNA]</scope>
    <source>
        <strain evidence="2 3">DSM 21001</strain>
    </source>
</reference>
<keyword evidence="1" id="KW-0732">Signal</keyword>
<accession>A0A1I6LSE4</accession>
<dbReference type="Proteomes" id="UP000199024">
    <property type="component" value="Unassembled WGS sequence"/>
</dbReference>
<proteinExistence type="predicted"/>
<dbReference type="RefSeq" id="WP_089837517.1">
    <property type="nucleotide sequence ID" value="NZ_FOZL01000001.1"/>
</dbReference>
<gene>
    <name evidence="2" type="ORF">SAMN05421771_1203</name>
</gene>
<keyword evidence="3" id="KW-1185">Reference proteome</keyword>
<protein>
    <recommendedName>
        <fullName evidence="4">Haem-binding uptake Tiki superfamily ChaN domain-containing protein</fullName>
    </recommendedName>
</protein>
<organism evidence="2 3">
    <name type="scientific">Granulicella pectinivorans</name>
    <dbReference type="NCBI Taxonomy" id="474950"/>
    <lineage>
        <taxon>Bacteria</taxon>
        <taxon>Pseudomonadati</taxon>
        <taxon>Acidobacteriota</taxon>
        <taxon>Terriglobia</taxon>
        <taxon>Terriglobales</taxon>
        <taxon>Acidobacteriaceae</taxon>
        <taxon>Granulicella</taxon>
    </lineage>
</organism>
<dbReference type="EMBL" id="FOZL01000001">
    <property type="protein sequence ID" value="SFS06393.1"/>
    <property type="molecule type" value="Genomic_DNA"/>
</dbReference>
<feature type="chain" id="PRO_5011459570" description="Haem-binding uptake Tiki superfamily ChaN domain-containing protein" evidence="1">
    <location>
        <begin position="24"/>
        <end position="416"/>
    </location>
</feature>
<evidence type="ECO:0000313" key="2">
    <source>
        <dbReference type="EMBL" id="SFS06393.1"/>
    </source>
</evidence>
<dbReference type="AlphaFoldDB" id="A0A1I6LSE4"/>
<evidence type="ECO:0000256" key="1">
    <source>
        <dbReference type="SAM" id="SignalP"/>
    </source>
</evidence>
<name>A0A1I6LSE4_9BACT</name>